<evidence type="ECO:0000313" key="1">
    <source>
        <dbReference type="EMBL" id="KAJ8627858.1"/>
    </source>
</evidence>
<keyword evidence="2" id="KW-1185">Reference proteome</keyword>
<name>A0ACC2L3A0_PERAE</name>
<reference evidence="1 2" key="1">
    <citation type="journal article" date="2022" name="Hortic Res">
        <title>A haplotype resolved chromosomal level avocado genome allows analysis of novel avocado genes.</title>
        <authorList>
            <person name="Nath O."/>
            <person name="Fletcher S.J."/>
            <person name="Hayward A."/>
            <person name="Shaw L.M."/>
            <person name="Masouleh A.K."/>
            <person name="Furtado A."/>
            <person name="Henry R.J."/>
            <person name="Mitter N."/>
        </authorList>
    </citation>
    <scope>NUCLEOTIDE SEQUENCE [LARGE SCALE GENOMIC DNA]</scope>
    <source>
        <strain evidence="2">cv. Hass</strain>
    </source>
</reference>
<dbReference type="Proteomes" id="UP001234297">
    <property type="component" value="Chromosome 6"/>
</dbReference>
<gene>
    <name evidence="1" type="ORF">MRB53_021165</name>
</gene>
<evidence type="ECO:0000313" key="2">
    <source>
        <dbReference type="Proteomes" id="UP001234297"/>
    </source>
</evidence>
<dbReference type="EMBL" id="CM056814">
    <property type="protein sequence ID" value="KAJ8627858.1"/>
    <property type="molecule type" value="Genomic_DNA"/>
</dbReference>
<proteinExistence type="predicted"/>
<comment type="caution">
    <text evidence="1">The sequence shown here is derived from an EMBL/GenBank/DDBJ whole genome shotgun (WGS) entry which is preliminary data.</text>
</comment>
<accession>A0ACC2L3A0</accession>
<protein>
    <submittedName>
        <fullName evidence="1">Uncharacterized protein</fullName>
    </submittedName>
</protein>
<sequence length="73" mass="8683">MWRRYAKEEELRSVFPFFSVLDVQRGCERGGDVQRRRCVSTCLGGEGELRKRRRSLAVEKKSFARRERESCEI</sequence>
<organism evidence="1 2">
    <name type="scientific">Persea americana</name>
    <name type="common">Avocado</name>
    <dbReference type="NCBI Taxonomy" id="3435"/>
    <lineage>
        <taxon>Eukaryota</taxon>
        <taxon>Viridiplantae</taxon>
        <taxon>Streptophyta</taxon>
        <taxon>Embryophyta</taxon>
        <taxon>Tracheophyta</taxon>
        <taxon>Spermatophyta</taxon>
        <taxon>Magnoliopsida</taxon>
        <taxon>Magnoliidae</taxon>
        <taxon>Laurales</taxon>
        <taxon>Lauraceae</taxon>
        <taxon>Persea</taxon>
    </lineage>
</organism>